<dbReference type="Proteomes" id="UP000789572">
    <property type="component" value="Unassembled WGS sequence"/>
</dbReference>
<dbReference type="GO" id="GO:0003676">
    <property type="term" value="F:nucleic acid binding"/>
    <property type="evidence" value="ECO:0007669"/>
    <property type="project" value="InterPro"/>
</dbReference>
<organism evidence="1 2">
    <name type="scientific">Paraglomus occultum</name>
    <dbReference type="NCBI Taxonomy" id="144539"/>
    <lineage>
        <taxon>Eukaryota</taxon>
        <taxon>Fungi</taxon>
        <taxon>Fungi incertae sedis</taxon>
        <taxon>Mucoromycota</taxon>
        <taxon>Glomeromycotina</taxon>
        <taxon>Glomeromycetes</taxon>
        <taxon>Paraglomerales</taxon>
        <taxon>Paraglomeraceae</taxon>
        <taxon>Paraglomus</taxon>
    </lineage>
</organism>
<dbReference type="InterPro" id="IPR036397">
    <property type="entry name" value="RNaseH_sf"/>
</dbReference>
<dbReference type="EMBL" id="CAJVPJ010000314">
    <property type="protein sequence ID" value="CAG8510417.1"/>
    <property type="molecule type" value="Genomic_DNA"/>
</dbReference>
<dbReference type="AlphaFoldDB" id="A0A9N8ZXY3"/>
<evidence type="ECO:0000313" key="1">
    <source>
        <dbReference type="EMBL" id="CAG8510417.1"/>
    </source>
</evidence>
<dbReference type="OrthoDB" id="5410741at2759"/>
<gene>
    <name evidence="1" type="ORF">POCULU_LOCUS3039</name>
</gene>
<accession>A0A9N8ZXY3</accession>
<reference evidence="1" key="1">
    <citation type="submission" date="2021-06" db="EMBL/GenBank/DDBJ databases">
        <authorList>
            <person name="Kallberg Y."/>
            <person name="Tangrot J."/>
            <person name="Rosling A."/>
        </authorList>
    </citation>
    <scope>NUCLEOTIDE SEQUENCE</scope>
    <source>
        <strain evidence="1">IA702</strain>
    </source>
</reference>
<sequence length="105" mass="12126">MDAELYTHILKEKFLQSLESYGMEVGEIIFRQDDPKHLLHCLKWLTDDSVEVLDWPVQSPDLILNPIEHLWQHLKGGMPPQVCIDLIESMPRCVAAVLKAKGRYT</sequence>
<proteinExistence type="predicted"/>
<keyword evidence="2" id="KW-1185">Reference proteome</keyword>
<evidence type="ECO:0000313" key="2">
    <source>
        <dbReference type="Proteomes" id="UP000789572"/>
    </source>
</evidence>
<dbReference type="Gene3D" id="3.30.420.10">
    <property type="entry name" value="Ribonuclease H-like superfamily/Ribonuclease H"/>
    <property type="match status" value="1"/>
</dbReference>
<comment type="caution">
    <text evidence="1">The sequence shown here is derived from an EMBL/GenBank/DDBJ whole genome shotgun (WGS) entry which is preliminary data.</text>
</comment>
<name>A0A9N8ZXY3_9GLOM</name>
<protein>
    <submittedName>
        <fullName evidence="1">4223_t:CDS:1</fullName>
    </submittedName>
</protein>